<accession>A0A0B8QME6</accession>
<sequence length="88" mass="10173">MQMNSKNLVNYSSDEFNNLSQFQQEEITNNFKEAILYKMKEKNLHIDEVSEKAGYSSRDLSALLYSDTVSYETHAELQRILAVVNSFA</sequence>
<comment type="caution">
    <text evidence="1">The sequence shown here is derived from an EMBL/GenBank/DDBJ whole genome shotgun (WGS) entry which is preliminary data.</text>
</comment>
<organism evidence="1 2">
    <name type="scientific">Lactococcus lactis subsp. lactis</name>
    <name type="common">Streptococcus lactis</name>
    <dbReference type="NCBI Taxonomy" id="1360"/>
    <lineage>
        <taxon>Bacteria</taxon>
        <taxon>Bacillati</taxon>
        <taxon>Bacillota</taxon>
        <taxon>Bacilli</taxon>
        <taxon>Lactobacillales</taxon>
        <taxon>Streptococcaceae</taxon>
        <taxon>Lactococcus</taxon>
    </lineage>
</organism>
<evidence type="ECO:0000313" key="1">
    <source>
        <dbReference type="EMBL" id="GAM81200.1"/>
    </source>
</evidence>
<dbReference type="AlphaFoldDB" id="A0A0B8QME6"/>
<reference evidence="1 2" key="1">
    <citation type="submission" date="2015-01" db="EMBL/GenBank/DDBJ databases">
        <title>Lactococcus lactis subsp.lactis JCM 5805 whole genome shotgun sequence.</title>
        <authorList>
            <person name="Fujii T."/>
            <person name="Tomita Y."/>
            <person name="Ikushima S."/>
            <person name="Fujiwara D."/>
        </authorList>
    </citation>
    <scope>NUCLEOTIDE SEQUENCE [LARGE SCALE GENOMIC DNA]</scope>
    <source>
        <strain evidence="1 2">JCM 5805</strain>
    </source>
</reference>
<proteinExistence type="predicted"/>
<name>A0A0B8QME6_LACLL</name>
<evidence type="ECO:0000313" key="2">
    <source>
        <dbReference type="Proteomes" id="UP000031847"/>
    </source>
</evidence>
<protein>
    <submittedName>
        <fullName evidence="1">Nucleoside-diphosphate-sugar epimerases</fullName>
    </submittedName>
</protein>
<gene>
    <name evidence="1" type="ORF">JCM5805K_2321</name>
</gene>
<dbReference type="EMBL" id="BBSI01000036">
    <property type="protein sequence ID" value="GAM81200.1"/>
    <property type="molecule type" value="Genomic_DNA"/>
</dbReference>
<dbReference type="Proteomes" id="UP000031847">
    <property type="component" value="Unassembled WGS sequence"/>
</dbReference>